<organism evidence="1 2">
    <name type="scientific">Octopus vulgaris</name>
    <name type="common">Common octopus</name>
    <dbReference type="NCBI Taxonomy" id="6645"/>
    <lineage>
        <taxon>Eukaryota</taxon>
        <taxon>Metazoa</taxon>
        <taxon>Spiralia</taxon>
        <taxon>Lophotrochozoa</taxon>
        <taxon>Mollusca</taxon>
        <taxon>Cephalopoda</taxon>
        <taxon>Coleoidea</taxon>
        <taxon>Octopodiformes</taxon>
        <taxon>Octopoda</taxon>
        <taxon>Incirrata</taxon>
        <taxon>Octopodidae</taxon>
        <taxon>Octopus</taxon>
    </lineage>
</organism>
<name>A0AA36AND9_OCTVU</name>
<protein>
    <submittedName>
        <fullName evidence="1">Uncharacterized protein</fullName>
    </submittedName>
</protein>
<reference evidence="1" key="1">
    <citation type="submission" date="2023-08" db="EMBL/GenBank/DDBJ databases">
        <authorList>
            <person name="Alioto T."/>
            <person name="Alioto T."/>
            <person name="Gomez Garrido J."/>
        </authorList>
    </citation>
    <scope>NUCLEOTIDE SEQUENCE</scope>
</reference>
<proteinExistence type="predicted"/>
<sequence>MALTIESGESEISSFVHCVGDARRITGTVSEILLRNLKVCESKCTETMHGTYTVLGMEYKSFKCTTIISSTCHNDSI</sequence>
<accession>A0AA36AND9</accession>
<dbReference type="EMBL" id="OX597815">
    <property type="protein sequence ID" value="CAI9718694.1"/>
    <property type="molecule type" value="Genomic_DNA"/>
</dbReference>
<dbReference type="Proteomes" id="UP001162480">
    <property type="component" value="Chromosome 2"/>
</dbReference>
<keyword evidence="2" id="KW-1185">Reference proteome</keyword>
<dbReference type="AlphaFoldDB" id="A0AA36AND9"/>
<gene>
    <name evidence="1" type="ORF">OCTVUL_1B012516</name>
</gene>
<evidence type="ECO:0000313" key="2">
    <source>
        <dbReference type="Proteomes" id="UP001162480"/>
    </source>
</evidence>
<evidence type="ECO:0000313" key="1">
    <source>
        <dbReference type="EMBL" id="CAI9718694.1"/>
    </source>
</evidence>